<name>A0AA88L6K2_ARTSF</name>
<evidence type="ECO:0000313" key="1">
    <source>
        <dbReference type="EMBL" id="KAK2718887.1"/>
    </source>
</evidence>
<dbReference type="EMBL" id="JAVRJZ010000009">
    <property type="protein sequence ID" value="KAK2718887.1"/>
    <property type="molecule type" value="Genomic_DNA"/>
</dbReference>
<dbReference type="Proteomes" id="UP001187531">
    <property type="component" value="Unassembled WGS sequence"/>
</dbReference>
<protein>
    <submittedName>
        <fullName evidence="1">Uncharacterized protein</fullName>
    </submittedName>
</protein>
<gene>
    <name evidence="1" type="ORF">QYM36_006035</name>
</gene>
<proteinExistence type="predicted"/>
<dbReference type="AlphaFoldDB" id="A0AA88L6K2"/>
<organism evidence="1 2">
    <name type="scientific">Artemia franciscana</name>
    <name type="common">Brine shrimp</name>
    <name type="synonym">Artemia sanfranciscana</name>
    <dbReference type="NCBI Taxonomy" id="6661"/>
    <lineage>
        <taxon>Eukaryota</taxon>
        <taxon>Metazoa</taxon>
        <taxon>Ecdysozoa</taxon>
        <taxon>Arthropoda</taxon>
        <taxon>Crustacea</taxon>
        <taxon>Branchiopoda</taxon>
        <taxon>Anostraca</taxon>
        <taxon>Artemiidae</taxon>
        <taxon>Artemia</taxon>
    </lineage>
</organism>
<sequence length="90" mass="10128">MSDADSDIMRSVGNRKLVYLPVLNLTQTKFKSGIDDEVIIKYAVEFFDGPVIFSAKVEFWNTCNNDIQPTKRIGAKAASNNVKTILDLMR</sequence>
<keyword evidence="2" id="KW-1185">Reference proteome</keyword>
<evidence type="ECO:0000313" key="2">
    <source>
        <dbReference type="Proteomes" id="UP001187531"/>
    </source>
</evidence>
<reference evidence="1" key="1">
    <citation type="submission" date="2023-07" db="EMBL/GenBank/DDBJ databases">
        <title>Chromosome-level genome assembly of Artemia franciscana.</title>
        <authorList>
            <person name="Jo E."/>
        </authorList>
    </citation>
    <scope>NUCLEOTIDE SEQUENCE</scope>
    <source>
        <tissue evidence="1">Whole body</tissue>
    </source>
</reference>
<comment type="caution">
    <text evidence="1">The sequence shown here is derived from an EMBL/GenBank/DDBJ whole genome shotgun (WGS) entry which is preliminary data.</text>
</comment>
<accession>A0AA88L6K2</accession>